<dbReference type="EMBL" id="CP111018">
    <property type="protein sequence ID" value="WAR11036.1"/>
    <property type="molecule type" value="Genomic_DNA"/>
</dbReference>
<gene>
    <name evidence="1" type="ORF">MAR_036112</name>
</gene>
<name>A0ABY7EV07_MYAAR</name>
<proteinExistence type="predicted"/>
<evidence type="ECO:0000313" key="1">
    <source>
        <dbReference type="EMBL" id="WAR11036.1"/>
    </source>
</evidence>
<protein>
    <submittedName>
        <fullName evidence="1">Uncharacterized protein</fullName>
    </submittedName>
</protein>
<feature type="non-terminal residue" evidence="1">
    <location>
        <position position="1"/>
    </location>
</feature>
<reference evidence="1" key="1">
    <citation type="submission" date="2022-11" db="EMBL/GenBank/DDBJ databases">
        <title>Centuries of genome instability and evolution in soft-shell clam transmissible cancer (bioRxiv).</title>
        <authorList>
            <person name="Hart S.F.M."/>
            <person name="Yonemitsu M.A."/>
            <person name="Giersch R.M."/>
            <person name="Beal B.F."/>
            <person name="Arriagada G."/>
            <person name="Davis B.W."/>
            <person name="Ostrander E.A."/>
            <person name="Goff S.P."/>
            <person name="Metzger M.J."/>
        </authorList>
    </citation>
    <scope>NUCLEOTIDE SEQUENCE</scope>
    <source>
        <strain evidence="1">MELC-2E11</strain>
        <tissue evidence="1">Siphon/mantle</tissue>
    </source>
</reference>
<evidence type="ECO:0000313" key="2">
    <source>
        <dbReference type="Proteomes" id="UP001164746"/>
    </source>
</evidence>
<keyword evidence="2" id="KW-1185">Reference proteome</keyword>
<organism evidence="1 2">
    <name type="scientific">Mya arenaria</name>
    <name type="common">Soft-shell clam</name>
    <dbReference type="NCBI Taxonomy" id="6604"/>
    <lineage>
        <taxon>Eukaryota</taxon>
        <taxon>Metazoa</taxon>
        <taxon>Spiralia</taxon>
        <taxon>Lophotrochozoa</taxon>
        <taxon>Mollusca</taxon>
        <taxon>Bivalvia</taxon>
        <taxon>Autobranchia</taxon>
        <taxon>Heteroconchia</taxon>
        <taxon>Euheterodonta</taxon>
        <taxon>Imparidentia</taxon>
        <taxon>Neoheterodontei</taxon>
        <taxon>Myida</taxon>
        <taxon>Myoidea</taxon>
        <taxon>Myidae</taxon>
        <taxon>Mya</taxon>
    </lineage>
</organism>
<sequence>MISWLNVAKTGKMITLTTLMVEEITDSMSSSMAATHFSEEVGRELGLLEYEKTADLCHDIRLWWESEDKANSRHGTIKMHVNGWPLQLWEALIAHKDANALLTYDVRAFSSLAGETSFSELTLNDKRGQGTLTTEEFG</sequence>
<accession>A0ABY7EV07</accession>
<dbReference type="Proteomes" id="UP001164746">
    <property type="component" value="Chromosome 7"/>
</dbReference>